<evidence type="ECO:0000313" key="1">
    <source>
        <dbReference type="EMBL" id="HGB30403.1"/>
    </source>
</evidence>
<name>A0A7C3SMH4_9BACT</name>
<accession>A0A7C3SMH4</accession>
<protein>
    <submittedName>
        <fullName evidence="1">Uncharacterized protein</fullName>
    </submittedName>
</protein>
<dbReference type="EMBL" id="DTGA01000025">
    <property type="protein sequence ID" value="HGB30403.1"/>
    <property type="molecule type" value="Genomic_DNA"/>
</dbReference>
<dbReference type="AlphaFoldDB" id="A0A7C3SMH4"/>
<organism evidence="1">
    <name type="scientific">Dictyoglomus turgidum</name>
    <dbReference type="NCBI Taxonomy" id="513050"/>
    <lineage>
        <taxon>Bacteria</taxon>
        <taxon>Pseudomonadati</taxon>
        <taxon>Dictyoglomota</taxon>
        <taxon>Dictyoglomia</taxon>
        <taxon>Dictyoglomales</taxon>
        <taxon>Dictyoglomaceae</taxon>
        <taxon>Dictyoglomus</taxon>
    </lineage>
</organism>
<reference evidence="1" key="1">
    <citation type="journal article" date="2020" name="mSystems">
        <title>Genome- and Community-Level Interaction Insights into Carbon Utilization and Element Cycling Functions of Hydrothermarchaeota in Hydrothermal Sediment.</title>
        <authorList>
            <person name="Zhou Z."/>
            <person name="Liu Y."/>
            <person name="Xu W."/>
            <person name="Pan J."/>
            <person name="Luo Z.H."/>
            <person name="Li M."/>
        </authorList>
    </citation>
    <scope>NUCLEOTIDE SEQUENCE [LARGE SCALE GENOMIC DNA]</scope>
    <source>
        <strain evidence="1">SpSt-751</strain>
    </source>
</reference>
<proteinExistence type="predicted"/>
<gene>
    <name evidence="1" type="ORF">ENV35_00835</name>
</gene>
<sequence length="215" mass="25026">MDIWIFKDEKHVIERIEERNPNSNPENELGRIKKILNNYVPEGWRLTRFSADFLIRDLVTGITLVGYQTRLSNSTKVIKHITTALSIGGFSKGKLGKHAELPHAFDIAKRPNLFLGDPSLNSIFEYSPVVARQYEKVFYRILETTFQIGKDNFTRCSRVKSPREYLRLNPLNSSGIDHEHFVWMEWIAINGNCKFINGNPPKDYHGEDFWLLQEE</sequence>
<comment type="caution">
    <text evidence="1">The sequence shown here is derived from an EMBL/GenBank/DDBJ whole genome shotgun (WGS) entry which is preliminary data.</text>
</comment>